<sequence>MGEGAVVQVPRAVEVAVLVAVARAVLDEDTRRAVEQVLKECADLARSEVLIREHGGRSPTKEECNEVVSHNARGEPVTRAMKWGTAMHQVALECSRQRLDTVVPGRFSLEPTYRYDRRIPETKYVPQEEVNALLREGRGAQLKGTLVPDVVIHQGDPLQAQSVYDLKFPCSDVSNPPNWRAMPEPGSPPGTAPSQKDFYMKALGLGAQQVWRIAPWFGVLE</sequence>
<dbReference type="Proteomes" id="UP000272888">
    <property type="component" value="Unassembled WGS sequence"/>
</dbReference>
<evidence type="ECO:0000313" key="2">
    <source>
        <dbReference type="Proteomes" id="UP000272888"/>
    </source>
</evidence>
<reference evidence="2" key="1">
    <citation type="submission" date="2018-09" db="EMBL/GenBank/DDBJ databases">
        <authorList>
            <person name="Livingstone P.G."/>
            <person name="Whitworth D.E."/>
        </authorList>
    </citation>
    <scope>NUCLEOTIDE SEQUENCE [LARGE SCALE GENOMIC DNA]</scope>
    <source>
        <strain evidence="2">CA051B</strain>
    </source>
</reference>
<gene>
    <name evidence="1" type="ORF">D7V93_39365</name>
</gene>
<dbReference type="EMBL" id="RAWB01000744">
    <property type="protein sequence ID" value="RKH40659.1"/>
    <property type="molecule type" value="Genomic_DNA"/>
</dbReference>
<comment type="caution">
    <text evidence="1">The sequence shown here is derived from an EMBL/GenBank/DDBJ whole genome shotgun (WGS) entry which is preliminary data.</text>
</comment>
<protein>
    <submittedName>
        <fullName evidence="1">Uncharacterized protein</fullName>
    </submittedName>
</protein>
<name>A0A3A8NAU1_9BACT</name>
<organism evidence="1 2">
    <name type="scientific">Corallococcus llansteffanensis</name>
    <dbReference type="NCBI Taxonomy" id="2316731"/>
    <lineage>
        <taxon>Bacteria</taxon>
        <taxon>Pseudomonadati</taxon>
        <taxon>Myxococcota</taxon>
        <taxon>Myxococcia</taxon>
        <taxon>Myxococcales</taxon>
        <taxon>Cystobacterineae</taxon>
        <taxon>Myxococcaceae</taxon>
        <taxon>Corallococcus</taxon>
    </lineage>
</organism>
<keyword evidence="2" id="KW-1185">Reference proteome</keyword>
<evidence type="ECO:0000313" key="1">
    <source>
        <dbReference type="EMBL" id="RKH40659.1"/>
    </source>
</evidence>
<proteinExistence type="predicted"/>
<accession>A0A3A8NAU1</accession>
<dbReference type="AlphaFoldDB" id="A0A3A8NAU1"/>